<keyword evidence="3" id="KW-1185">Reference proteome</keyword>
<reference evidence="2 3" key="1">
    <citation type="submission" date="2015-03" db="EMBL/GenBank/DDBJ databases">
        <title>Genome assembly of Sandaracinus amylolyticus DSM 53668.</title>
        <authorList>
            <person name="Sharma G."/>
            <person name="Subramanian S."/>
        </authorList>
    </citation>
    <scope>NUCLEOTIDE SEQUENCE [LARGE SCALE GENOMIC DNA]</scope>
    <source>
        <strain evidence="2 3">DSM 53668</strain>
    </source>
</reference>
<dbReference type="EMBL" id="CP011125">
    <property type="protein sequence ID" value="AKF09476.1"/>
    <property type="molecule type" value="Genomic_DNA"/>
</dbReference>
<organism evidence="2 3">
    <name type="scientific">Sandaracinus amylolyticus</name>
    <dbReference type="NCBI Taxonomy" id="927083"/>
    <lineage>
        <taxon>Bacteria</taxon>
        <taxon>Pseudomonadati</taxon>
        <taxon>Myxococcota</taxon>
        <taxon>Polyangia</taxon>
        <taxon>Polyangiales</taxon>
        <taxon>Sandaracinaceae</taxon>
        <taxon>Sandaracinus</taxon>
    </lineage>
</organism>
<dbReference type="RefSeq" id="WP_053236515.1">
    <property type="nucleotide sequence ID" value="NZ_CP011125.1"/>
</dbReference>
<dbReference type="KEGG" id="samy:DB32_006625"/>
<accession>A0A0F6YL56</accession>
<evidence type="ECO:0000256" key="1">
    <source>
        <dbReference type="SAM" id="Phobius"/>
    </source>
</evidence>
<feature type="transmembrane region" description="Helical" evidence="1">
    <location>
        <begin position="62"/>
        <end position="89"/>
    </location>
</feature>
<protein>
    <submittedName>
        <fullName evidence="2">Uncharacterized protein</fullName>
    </submittedName>
</protein>
<evidence type="ECO:0000313" key="3">
    <source>
        <dbReference type="Proteomes" id="UP000034883"/>
    </source>
</evidence>
<dbReference type="STRING" id="927083.DB32_006625"/>
<proteinExistence type="predicted"/>
<feature type="transmembrane region" description="Helical" evidence="1">
    <location>
        <begin position="109"/>
        <end position="138"/>
    </location>
</feature>
<evidence type="ECO:0000313" key="2">
    <source>
        <dbReference type="EMBL" id="AKF09476.1"/>
    </source>
</evidence>
<keyword evidence="1" id="KW-1133">Transmembrane helix</keyword>
<dbReference type="OrthoDB" id="292739at2"/>
<keyword evidence="1" id="KW-0472">Membrane</keyword>
<keyword evidence="1" id="KW-0812">Transmembrane</keyword>
<feature type="transmembrane region" description="Helical" evidence="1">
    <location>
        <begin position="20"/>
        <end position="41"/>
    </location>
</feature>
<sequence>MIVYGTRMYGRVDEMPEGYVATQFVHIWFIPLVPISSMLVTDDSNDRSVRGVKLGWSGKSILAAYLRAGGVLATIACLGFAIITALSMLDGGLEHLFQRWDYYSQSWVIDWTTLIALPFSFGAAIFSALVVWGSYKLLGPCSDARRRMLLEAATHRR</sequence>
<gene>
    <name evidence="2" type="ORF">DB32_006625</name>
</gene>
<dbReference type="Proteomes" id="UP000034883">
    <property type="component" value="Chromosome"/>
</dbReference>
<name>A0A0F6YL56_9BACT</name>
<dbReference type="AlphaFoldDB" id="A0A0F6YL56"/>